<dbReference type="SUPFAM" id="SSF51726">
    <property type="entry name" value="UROD/MetE-like"/>
    <property type="match status" value="1"/>
</dbReference>
<dbReference type="Gene3D" id="3.20.20.210">
    <property type="match status" value="1"/>
</dbReference>
<proteinExistence type="predicted"/>
<dbReference type="InterPro" id="IPR052024">
    <property type="entry name" value="Methanogen_methyltrans"/>
</dbReference>
<gene>
    <name evidence="2" type="ORF">E3J48_07435</name>
</gene>
<dbReference type="GO" id="GO:0006779">
    <property type="term" value="P:porphyrin-containing compound biosynthetic process"/>
    <property type="evidence" value="ECO:0007669"/>
    <property type="project" value="InterPro"/>
</dbReference>
<comment type="caution">
    <text evidence="2">The sequence shown here is derived from an EMBL/GenBank/DDBJ whole genome shotgun (WGS) entry which is preliminary data.</text>
</comment>
<evidence type="ECO:0000313" key="2">
    <source>
        <dbReference type="EMBL" id="TET59760.1"/>
    </source>
</evidence>
<dbReference type="Proteomes" id="UP000319130">
    <property type="component" value="Unassembled WGS sequence"/>
</dbReference>
<organism evidence="2 3">
    <name type="scientific">Aerophobetes bacterium</name>
    <dbReference type="NCBI Taxonomy" id="2030807"/>
    <lineage>
        <taxon>Bacteria</taxon>
        <taxon>Candidatus Aerophobota</taxon>
    </lineage>
</organism>
<accession>A0A523VYD8</accession>
<name>A0A523VYD8_UNCAE</name>
<feature type="domain" description="Uroporphyrinogen decarboxylase (URO-D)" evidence="1">
    <location>
        <begin position="121"/>
        <end position="371"/>
    </location>
</feature>
<dbReference type="PANTHER" id="PTHR47099">
    <property type="entry name" value="METHYLCOBAMIDE:COM METHYLTRANSFERASE MTBA"/>
    <property type="match status" value="1"/>
</dbReference>
<evidence type="ECO:0000313" key="3">
    <source>
        <dbReference type="Proteomes" id="UP000319130"/>
    </source>
</evidence>
<dbReference type="Pfam" id="PF01208">
    <property type="entry name" value="URO-D"/>
    <property type="match status" value="1"/>
</dbReference>
<reference evidence="2 3" key="1">
    <citation type="submission" date="2019-03" db="EMBL/GenBank/DDBJ databases">
        <title>Metabolic potential of uncultured bacteria and archaea associated with petroleum seepage in deep-sea sediments.</title>
        <authorList>
            <person name="Dong X."/>
            <person name="Hubert C."/>
        </authorList>
    </citation>
    <scope>NUCLEOTIDE SEQUENCE [LARGE SCALE GENOMIC DNA]</scope>
    <source>
        <strain evidence="2">E29_bin52</strain>
    </source>
</reference>
<evidence type="ECO:0000259" key="1">
    <source>
        <dbReference type="Pfam" id="PF01208"/>
    </source>
</evidence>
<dbReference type="AlphaFoldDB" id="A0A523VYD8"/>
<dbReference type="InterPro" id="IPR038071">
    <property type="entry name" value="UROD/MetE-like_sf"/>
</dbReference>
<dbReference type="GO" id="GO:0004853">
    <property type="term" value="F:uroporphyrinogen decarboxylase activity"/>
    <property type="evidence" value="ECO:0007669"/>
    <property type="project" value="InterPro"/>
</dbReference>
<sequence>MTGRERFLRIARFELKDELFVPSLHQWFWYETCVGWTEQGAPLAVLSNEHRAEYFGFDRVEALPVRSNIISLGQCFGPPYVPPLIPLFERKVIGEDERTRVVIGESGIKYREYKEEPERMPEWLEFPVKNHKDWEEYKKRLDPNASTRFPAWWEDLVRCWKDRTHPLGLGVGSFFGLIREFVGLENLCVMYYDNPNLVHQMLEWMEYFEIEIIKRVVKDVELDFAWYWEDMAYKTGSLISPRIFREFMMPHYRRINELLRNHGVNVILVDSDGNTEELIPLWIESGINGQYPLEVTAGMDAVKLRKKYGKNFVLIGNIDKRALAKGKKAIKEEVMKKVPFLLAQGGYFPAVDHFVPPDVSLEDYRYYLELLDKIARSP</sequence>
<dbReference type="PANTHER" id="PTHR47099:SF1">
    <property type="entry name" value="METHYLCOBAMIDE:COM METHYLTRANSFERASE MTBA"/>
    <property type="match status" value="1"/>
</dbReference>
<dbReference type="InterPro" id="IPR000257">
    <property type="entry name" value="Uroporphyrinogen_deCOase"/>
</dbReference>
<protein>
    <recommendedName>
        <fullName evidence="1">Uroporphyrinogen decarboxylase (URO-D) domain-containing protein</fullName>
    </recommendedName>
</protein>
<dbReference type="EMBL" id="SOIZ01000338">
    <property type="protein sequence ID" value="TET59760.1"/>
    <property type="molecule type" value="Genomic_DNA"/>
</dbReference>